<evidence type="ECO:0000313" key="1">
    <source>
        <dbReference type="EMBL" id="KKN09108.1"/>
    </source>
</evidence>
<sequence length="65" mass="7678">MIRINVIDGIPCIIVEKGIIYSREKNTLELTKSIVPKNFTKYQESKESIYYKKVLGELKKLFREK</sequence>
<organism evidence="1">
    <name type="scientific">marine sediment metagenome</name>
    <dbReference type="NCBI Taxonomy" id="412755"/>
    <lineage>
        <taxon>unclassified sequences</taxon>
        <taxon>metagenomes</taxon>
        <taxon>ecological metagenomes</taxon>
    </lineage>
</organism>
<dbReference type="EMBL" id="LAZR01004383">
    <property type="protein sequence ID" value="KKN09108.1"/>
    <property type="molecule type" value="Genomic_DNA"/>
</dbReference>
<accession>A0A0F9QV57</accession>
<dbReference type="AlphaFoldDB" id="A0A0F9QV57"/>
<protein>
    <submittedName>
        <fullName evidence="1">Uncharacterized protein</fullName>
    </submittedName>
</protein>
<comment type="caution">
    <text evidence="1">The sequence shown here is derived from an EMBL/GenBank/DDBJ whole genome shotgun (WGS) entry which is preliminary data.</text>
</comment>
<proteinExistence type="predicted"/>
<reference evidence="1" key="1">
    <citation type="journal article" date="2015" name="Nature">
        <title>Complex archaea that bridge the gap between prokaryotes and eukaryotes.</title>
        <authorList>
            <person name="Spang A."/>
            <person name="Saw J.H."/>
            <person name="Jorgensen S.L."/>
            <person name="Zaremba-Niedzwiedzka K."/>
            <person name="Martijn J."/>
            <person name="Lind A.E."/>
            <person name="van Eijk R."/>
            <person name="Schleper C."/>
            <person name="Guy L."/>
            <person name="Ettema T.J."/>
        </authorList>
    </citation>
    <scope>NUCLEOTIDE SEQUENCE</scope>
</reference>
<name>A0A0F9QV57_9ZZZZ</name>
<gene>
    <name evidence="1" type="ORF">LCGC14_1049900</name>
</gene>